<dbReference type="InterPro" id="IPR014059">
    <property type="entry name" value="TraI/TrwC_relax"/>
</dbReference>
<dbReference type="Pfam" id="PF08751">
    <property type="entry name" value="TrwC"/>
    <property type="match status" value="1"/>
</dbReference>
<dbReference type="Gene3D" id="2.30.30.940">
    <property type="match status" value="1"/>
</dbReference>
<dbReference type="NCBIfam" id="NF041492">
    <property type="entry name" value="MobF"/>
    <property type="match status" value="1"/>
</dbReference>
<dbReference type="SUPFAM" id="SSF52540">
    <property type="entry name" value="P-loop containing nucleoside triphosphate hydrolases"/>
    <property type="match status" value="2"/>
</dbReference>
<evidence type="ECO:0000259" key="2">
    <source>
        <dbReference type="SMART" id="SM00382"/>
    </source>
</evidence>
<dbReference type="InterPro" id="IPR003593">
    <property type="entry name" value="AAA+_ATPase"/>
</dbReference>
<evidence type="ECO:0000256" key="1">
    <source>
        <dbReference type="SAM" id="MobiDB-lite"/>
    </source>
</evidence>
<keyword evidence="4" id="KW-1185">Reference proteome</keyword>
<dbReference type="SUPFAM" id="SSF55464">
    <property type="entry name" value="Origin of replication-binding domain, RBD-like"/>
    <property type="match status" value="1"/>
</dbReference>
<sequence length="912" mass="102941">MIRMIQNKSASGAKSYFATELNQADYYINDQELKGRFQGKLAARLGLGLDADKDNFFALCENINPMTGDNLTYMTKDNRTVGYDINFHCPKSVSIVHALSGNRDILEIFEQSVSQTMREIEQDAMTRVRKDEAYFDRKTGELVWAEFTHQTARPVEGYAPDPHLHSHCFVFNATCDKEENKYKAAQFREIMRDMPYHQARFHKVLSDRLILAGYDIERTKGSFEIKGVPKRVIEHFSKRTNEIGQIAKEKGITDAKDLDGLGARTRSKKQKGLSMTELRQEWRKQIRELETAENLDSDPDYNGLIRKPVDKNSLPIHDAKNIVDFTLSHVFERVSVIPERRLQAQAYRHAIGQSSVSADQIDQAVLLDNRFIRVKEKGRAMCTTKAVLSEEKEMVDLARKGVGKIAPLYKEAPALDLKGQQKNAVEHILTTSNRVSIVRGAAGSGKTTLMKEAAEKIEASGKKLTVIAPTAQASRGVLKDEGFDEANTVAKFLVDKDMQAQIKDQVLWVDEAGLLGTGDMKRLLQVTEHQNARLILGGDTRQHASVVRGDALRILNTVGKIHTAEVNTIHRQRKEAYRDAVQDLSSGHVRTAFEKLDTIGSVKEIDPLDGNRQLVDEYVGTLKKGKTGLIISPTHKQGEEVTAAVRQELKKQGMLGKREITARKLVNTNMTEAEKLDHRLYKKGQVLQFNQNVKGIKRGSVWSVDNVDENTLQINNGNEQISVPVTASKKFDVFDDKEIALSIGDKVHITKNGFDKHHTRMDNGQLLQVKSVSKKDGVVLMNHVSKNLYYLDKDFGHLDHAHCITSYAAQGKTVDEVFIHQPAATFPATDAKQFYVSVSRGRDNVHIYTDDKEQLLDYASEMGDRKSALELVGEQHDFIRDRMPDKDKPKSDNQKHISKEFNRNNFTRDYEP</sequence>
<dbReference type="NCBIfam" id="TIGR02686">
    <property type="entry name" value="relax_trwC"/>
    <property type="match status" value="1"/>
</dbReference>
<dbReference type="EMBL" id="SSNZ01000001">
    <property type="protein sequence ID" value="THF52826.1"/>
    <property type="molecule type" value="Genomic_DNA"/>
</dbReference>
<protein>
    <submittedName>
        <fullName evidence="3">Conjugative relaxase</fullName>
    </submittedName>
</protein>
<feature type="domain" description="AAA+ ATPase" evidence="2">
    <location>
        <begin position="432"/>
        <end position="754"/>
    </location>
</feature>
<organism evidence="3 4">
    <name type="scientific">Flavobacterium supellecticarium</name>
    <dbReference type="NCBI Taxonomy" id="2565924"/>
    <lineage>
        <taxon>Bacteria</taxon>
        <taxon>Pseudomonadati</taxon>
        <taxon>Bacteroidota</taxon>
        <taxon>Flavobacteriia</taxon>
        <taxon>Flavobacteriales</taxon>
        <taxon>Flavobacteriaceae</taxon>
        <taxon>Flavobacterium</taxon>
    </lineage>
</organism>
<gene>
    <name evidence="3" type="ORF">E6C50_01035</name>
</gene>
<evidence type="ECO:0000313" key="4">
    <source>
        <dbReference type="Proteomes" id="UP000307507"/>
    </source>
</evidence>
<evidence type="ECO:0000313" key="3">
    <source>
        <dbReference type="EMBL" id="THF52826.1"/>
    </source>
</evidence>
<dbReference type="OrthoDB" id="1826980at2"/>
<feature type="region of interest" description="Disordered" evidence="1">
    <location>
        <begin position="878"/>
        <end position="912"/>
    </location>
</feature>
<dbReference type="AlphaFoldDB" id="A0A4V6RWW1"/>
<dbReference type="Pfam" id="PF13604">
    <property type="entry name" value="AAA_30"/>
    <property type="match status" value="1"/>
</dbReference>
<dbReference type="SMART" id="SM00382">
    <property type="entry name" value="AAA"/>
    <property type="match status" value="1"/>
</dbReference>
<dbReference type="CDD" id="cd18809">
    <property type="entry name" value="SF1_C_RecD"/>
    <property type="match status" value="1"/>
</dbReference>
<dbReference type="Gene3D" id="3.40.50.300">
    <property type="entry name" value="P-loop containing nucleotide triphosphate hydrolases"/>
    <property type="match status" value="2"/>
</dbReference>
<reference evidence="3 4" key="1">
    <citation type="submission" date="2019-04" db="EMBL/GenBank/DDBJ databases">
        <title>Flavobacterium sp. nov. isolated from construction timber.</title>
        <authorList>
            <person name="Lin S.-Y."/>
            <person name="Chang C.-T."/>
            <person name="Young C.-C."/>
        </authorList>
    </citation>
    <scope>NUCLEOTIDE SEQUENCE [LARGE SCALE GENOMIC DNA]</scope>
    <source>
        <strain evidence="3 4">CC-CTC003</strain>
    </source>
</reference>
<dbReference type="Proteomes" id="UP000307507">
    <property type="component" value="Unassembled WGS sequence"/>
</dbReference>
<comment type="caution">
    <text evidence="3">The sequence shown here is derived from an EMBL/GenBank/DDBJ whole genome shotgun (WGS) entry which is preliminary data.</text>
</comment>
<proteinExistence type="predicted"/>
<dbReference type="InterPro" id="IPR014862">
    <property type="entry name" value="TrwC"/>
</dbReference>
<name>A0A4V6RWW1_9FLAO</name>
<accession>A0A4V6RWW1</accession>
<dbReference type="RefSeq" id="WP_136401351.1">
    <property type="nucleotide sequence ID" value="NZ_SSNZ01000001.1"/>
</dbReference>
<dbReference type="InterPro" id="IPR027417">
    <property type="entry name" value="P-loop_NTPase"/>
</dbReference>